<keyword evidence="2" id="KW-1185">Reference proteome</keyword>
<proteinExistence type="predicted"/>
<protein>
    <submittedName>
        <fullName evidence="1">Uncharacterized protein</fullName>
    </submittedName>
</protein>
<dbReference type="Proteomes" id="UP001589619">
    <property type="component" value="Unassembled WGS sequence"/>
</dbReference>
<reference evidence="1 2" key="1">
    <citation type="submission" date="2024-09" db="EMBL/GenBank/DDBJ databases">
        <authorList>
            <person name="Sun Q."/>
            <person name="Mori K."/>
        </authorList>
    </citation>
    <scope>NUCLEOTIDE SEQUENCE [LARGE SCALE GENOMIC DNA]</scope>
    <source>
        <strain evidence="1 2">JCM 12520</strain>
    </source>
</reference>
<accession>A0ABV5VV08</accession>
<sequence>MGTYDFYVDGLDSFLNIETGDVVTLREFDRDEEDEELNEVVEEGFNEVYFRIPQRESDEGYTDMIDFAETVADEKLRSTLISVLSGGKKIFRRFKDALGADSDPNRSCGLNEFGCRIGFNAAFGFWGTTKSRKVKGNLSAAALSQAYETGIRETAHFRRRCRDIRFILAACCCSRRKRSWGPVGILAENVRTELHPKADQGCARRLVAC</sequence>
<evidence type="ECO:0000313" key="1">
    <source>
        <dbReference type="EMBL" id="MFB9752154.1"/>
    </source>
</evidence>
<evidence type="ECO:0000313" key="2">
    <source>
        <dbReference type="Proteomes" id="UP001589619"/>
    </source>
</evidence>
<dbReference type="RefSeq" id="WP_344910922.1">
    <property type="nucleotide sequence ID" value="NZ_BAAAYO010000010.1"/>
</dbReference>
<comment type="caution">
    <text evidence="1">The sequence shown here is derived from an EMBL/GenBank/DDBJ whole genome shotgun (WGS) entry which is preliminary data.</text>
</comment>
<organism evidence="1 2">
    <name type="scientific">Paenibacillus hodogayensis</name>
    <dbReference type="NCBI Taxonomy" id="279208"/>
    <lineage>
        <taxon>Bacteria</taxon>
        <taxon>Bacillati</taxon>
        <taxon>Bacillota</taxon>
        <taxon>Bacilli</taxon>
        <taxon>Bacillales</taxon>
        <taxon>Paenibacillaceae</taxon>
        <taxon>Paenibacillus</taxon>
    </lineage>
</organism>
<name>A0ABV5VV08_9BACL</name>
<gene>
    <name evidence="1" type="ORF">ACFFNY_11365</name>
</gene>
<dbReference type="EMBL" id="JBHMAG010000009">
    <property type="protein sequence ID" value="MFB9752154.1"/>
    <property type="molecule type" value="Genomic_DNA"/>
</dbReference>